<keyword evidence="8 9" id="KW-0472">Membrane</keyword>
<evidence type="ECO:0000256" key="8">
    <source>
        <dbReference type="ARBA" id="ARBA00023136"/>
    </source>
</evidence>
<evidence type="ECO:0000256" key="5">
    <source>
        <dbReference type="ARBA" id="ARBA00022927"/>
    </source>
</evidence>
<keyword evidence="2 9" id="KW-0813">Transport</keyword>
<feature type="transmembrane region" description="Helical" evidence="11">
    <location>
        <begin position="6"/>
        <end position="25"/>
    </location>
</feature>
<dbReference type="InterPro" id="IPR003369">
    <property type="entry name" value="TatA/B/E"/>
</dbReference>
<gene>
    <name evidence="9 12" type="primary">tatB</name>
    <name evidence="12" type="ORF">VPAL9027_03082</name>
</gene>
<evidence type="ECO:0000256" key="7">
    <source>
        <dbReference type="ARBA" id="ARBA00023010"/>
    </source>
</evidence>
<evidence type="ECO:0000256" key="4">
    <source>
        <dbReference type="ARBA" id="ARBA00022692"/>
    </source>
</evidence>
<feature type="compositionally biased region" description="Basic and acidic residues" evidence="10">
    <location>
        <begin position="80"/>
        <end position="89"/>
    </location>
</feature>
<feature type="region of interest" description="Disordered" evidence="10">
    <location>
        <begin position="74"/>
        <end position="133"/>
    </location>
</feature>
<dbReference type="AlphaFoldDB" id="A0A1R4B882"/>
<keyword evidence="5 9" id="KW-0653">Protein transport</keyword>
<dbReference type="NCBIfam" id="TIGR01410">
    <property type="entry name" value="tatB"/>
    <property type="match status" value="1"/>
</dbReference>
<evidence type="ECO:0000256" key="11">
    <source>
        <dbReference type="SAM" id="Phobius"/>
    </source>
</evidence>
<dbReference type="PANTHER" id="PTHR33162:SF1">
    <property type="entry name" value="SEC-INDEPENDENT PROTEIN TRANSLOCASE PROTEIN TATA, CHLOROPLASTIC"/>
    <property type="match status" value="1"/>
</dbReference>
<evidence type="ECO:0000256" key="9">
    <source>
        <dbReference type="HAMAP-Rule" id="MF_00237"/>
    </source>
</evidence>
<dbReference type="PANTHER" id="PTHR33162">
    <property type="entry name" value="SEC-INDEPENDENT PROTEIN TRANSLOCASE PROTEIN TATA, CHLOROPLASTIC"/>
    <property type="match status" value="1"/>
</dbReference>
<evidence type="ECO:0000256" key="3">
    <source>
        <dbReference type="ARBA" id="ARBA00022475"/>
    </source>
</evidence>
<keyword evidence="7 9" id="KW-0811">Translocation</keyword>
<dbReference type="GO" id="GO:0043953">
    <property type="term" value="P:protein transport by the Tat complex"/>
    <property type="evidence" value="ECO:0007669"/>
    <property type="project" value="UniProtKB-UniRule"/>
</dbReference>
<dbReference type="GO" id="GO:0008320">
    <property type="term" value="F:protein transmembrane transporter activity"/>
    <property type="evidence" value="ECO:0007669"/>
    <property type="project" value="UniProtKB-UniRule"/>
</dbReference>
<protein>
    <recommendedName>
        <fullName evidence="9">Sec-independent protein translocase protein TatB</fullName>
    </recommendedName>
</protein>
<proteinExistence type="inferred from homology"/>
<dbReference type="InterPro" id="IPR018448">
    <property type="entry name" value="TatB"/>
</dbReference>
<keyword evidence="6 9" id="KW-1133">Transmembrane helix</keyword>
<dbReference type="GO" id="GO:0033281">
    <property type="term" value="C:TAT protein transport complex"/>
    <property type="evidence" value="ECO:0007669"/>
    <property type="project" value="UniProtKB-UniRule"/>
</dbReference>
<evidence type="ECO:0000256" key="10">
    <source>
        <dbReference type="SAM" id="MobiDB-lite"/>
    </source>
</evidence>
<dbReference type="OrthoDB" id="9816005at2"/>
<comment type="subunit">
    <text evidence="9">The Tat system comprises two distinct complexes: a TatABC complex, containing multiple copies of TatA, TatB and TatC subunits, and a separate TatA complex, containing only TatA subunits. Substrates initially bind to the TatABC complex, which probably triggers association of the separate TatA complex to form the active translocon.</text>
</comment>
<sequence length="133" mass="14860">MFDIGFWELVLISIVALVVLGPERLPHAIRTVMKFIGAAKGMANNVKDELTKELKIQELQENLRKAEQMEMKNLSPELQKTVDDLKHSANEVQQSIAKETSAIQSAHQSVSQNAQRKPVEHSAKAEDKSDNQA</sequence>
<name>A0A1R4B882_9VIBR</name>
<evidence type="ECO:0000313" key="12">
    <source>
        <dbReference type="EMBL" id="SJL85061.1"/>
    </source>
</evidence>
<dbReference type="Gene3D" id="1.20.5.3310">
    <property type="match status" value="1"/>
</dbReference>
<keyword evidence="3 9" id="KW-1003">Cell membrane</keyword>
<evidence type="ECO:0000313" key="13">
    <source>
        <dbReference type="Proteomes" id="UP000189475"/>
    </source>
</evidence>
<keyword evidence="4 9" id="KW-0812">Transmembrane</keyword>
<feature type="compositionally biased region" description="Polar residues" evidence="10">
    <location>
        <begin position="90"/>
        <end position="115"/>
    </location>
</feature>
<comment type="similarity">
    <text evidence="9">Belongs to the TatB family.</text>
</comment>
<dbReference type="STRING" id="1918946.VPAL9027_03082"/>
<accession>A0A1R4B882</accession>
<feature type="compositionally biased region" description="Basic and acidic residues" evidence="10">
    <location>
        <begin position="117"/>
        <end position="133"/>
    </location>
</feature>
<keyword evidence="13" id="KW-1185">Reference proteome</keyword>
<organism evidence="12 13">
    <name type="scientific">Vibrio palustris</name>
    <dbReference type="NCBI Taxonomy" id="1918946"/>
    <lineage>
        <taxon>Bacteria</taxon>
        <taxon>Pseudomonadati</taxon>
        <taxon>Pseudomonadota</taxon>
        <taxon>Gammaproteobacteria</taxon>
        <taxon>Vibrionales</taxon>
        <taxon>Vibrionaceae</taxon>
        <taxon>Vibrio</taxon>
    </lineage>
</organism>
<dbReference type="HAMAP" id="MF_00237">
    <property type="entry name" value="TatB"/>
    <property type="match status" value="1"/>
</dbReference>
<dbReference type="PRINTS" id="PR01506">
    <property type="entry name" value="TATBPROTEIN"/>
</dbReference>
<evidence type="ECO:0000256" key="2">
    <source>
        <dbReference type="ARBA" id="ARBA00022448"/>
    </source>
</evidence>
<evidence type="ECO:0000256" key="6">
    <source>
        <dbReference type="ARBA" id="ARBA00022989"/>
    </source>
</evidence>
<dbReference type="Pfam" id="PF02416">
    <property type="entry name" value="TatA_B_E"/>
    <property type="match status" value="1"/>
</dbReference>
<dbReference type="EMBL" id="FUFT01000009">
    <property type="protein sequence ID" value="SJL85061.1"/>
    <property type="molecule type" value="Genomic_DNA"/>
</dbReference>
<comment type="subcellular location">
    <subcellularLocation>
        <location evidence="9">Cell membrane</location>
        <topology evidence="9">Single-pass membrane protein</topology>
    </subcellularLocation>
    <subcellularLocation>
        <location evidence="1">Membrane</location>
        <topology evidence="1">Single-pass membrane protein</topology>
    </subcellularLocation>
</comment>
<dbReference type="RefSeq" id="WP_077315452.1">
    <property type="nucleotide sequence ID" value="NZ_AP024887.1"/>
</dbReference>
<evidence type="ECO:0000256" key="1">
    <source>
        <dbReference type="ARBA" id="ARBA00004167"/>
    </source>
</evidence>
<comment type="function">
    <text evidence="9">Part of the twin-arginine translocation (Tat) system that transports large folded proteins containing a characteristic twin-arginine motif in their signal peptide across membranes. Together with TatC, TatB is part of a receptor directly interacting with Tat signal peptides. TatB may form an oligomeric binding site that transiently accommodates folded Tat precursor proteins before their translocation.</text>
</comment>
<dbReference type="Proteomes" id="UP000189475">
    <property type="component" value="Unassembled WGS sequence"/>
</dbReference>
<reference evidence="12 13" key="1">
    <citation type="submission" date="2017-02" db="EMBL/GenBank/DDBJ databases">
        <authorList>
            <person name="Peterson S.W."/>
        </authorList>
    </citation>
    <scope>NUCLEOTIDE SEQUENCE [LARGE SCALE GENOMIC DNA]</scope>
    <source>
        <strain evidence="12 13">CECT 9027</strain>
    </source>
</reference>